<dbReference type="Gene3D" id="1.20.1600.10">
    <property type="entry name" value="Outer membrane efflux proteins (OEP)"/>
    <property type="match status" value="1"/>
</dbReference>
<organism evidence="3 4">
    <name type="scientific">Candidatus Magnetaquiglobus chichijimensis</name>
    <dbReference type="NCBI Taxonomy" id="3141448"/>
    <lineage>
        <taxon>Bacteria</taxon>
        <taxon>Pseudomonadati</taxon>
        <taxon>Pseudomonadota</taxon>
        <taxon>Magnetococcia</taxon>
        <taxon>Magnetococcales</taxon>
        <taxon>Candidatus Magnetaquicoccaceae</taxon>
        <taxon>Candidatus Magnetaquiglobus</taxon>
    </lineage>
</organism>
<name>A0ABQ0CBJ3_9PROT</name>
<keyword evidence="2" id="KW-0472">Membrane</keyword>
<reference evidence="3 4" key="1">
    <citation type="submission" date="2024-05" db="EMBL/GenBank/DDBJ databases">
        <authorList>
            <consortium name="Candidatus Magnetaquicoccaceae bacterium FCR-1 genome sequencing consortium"/>
            <person name="Shimoshige H."/>
            <person name="Shimamura S."/>
            <person name="Taoka A."/>
            <person name="Kobayashi H."/>
            <person name="Maekawa T."/>
        </authorList>
    </citation>
    <scope>NUCLEOTIDE SEQUENCE [LARGE SCALE GENOMIC DNA]</scope>
    <source>
        <strain evidence="3 4">FCR-1</strain>
    </source>
</reference>
<dbReference type="PANTHER" id="PTHR30203">
    <property type="entry name" value="OUTER MEMBRANE CATION EFFLUX PROTEIN"/>
    <property type="match status" value="1"/>
</dbReference>
<dbReference type="PANTHER" id="PTHR30203:SF33">
    <property type="entry name" value="BLR4455 PROTEIN"/>
    <property type="match status" value="1"/>
</dbReference>
<dbReference type="Gene3D" id="2.20.200.10">
    <property type="entry name" value="Outer membrane efflux proteins (OEP)"/>
    <property type="match status" value="1"/>
</dbReference>
<dbReference type="InterPro" id="IPR010131">
    <property type="entry name" value="MdtP/NodT-like"/>
</dbReference>
<dbReference type="Proteomes" id="UP001628193">
    <property type="component" value="Unassembled WGS sequence"/>
</dbReference>
<comment type="similarity">
    <text evidence="1 2">Belongs to the outer membrane factor (OMF) (TC 1.B.17) family.</text>
</comment>
<comment type="subcellular location">
    <subcellularLocation>
        <location evidence="2">Cell membrane</location>
        <topology evidence="2">Lipid-anchor</topology>
    </subcellularLocation>
</comment>
<keyword evidence="2" id="KW-1134">Transmembrane beta strand</keyword>
<dbReference type="RefSeq" id="WP_420905941.1">
    <property type="nucleotide sequence ID" value="NZ_BAAFGK010000004.1"/>
</dbReference>
<keyword evidence="2" id="KW-0564">Palmitate</keyword>
<evidence type="ECO:0000313" key="3">
    <source>
        <dbReference type="EMBL" id="GAB0058263.1"/>
    </source>
</evidence>
<dbReference type="Pfam" id="PF02321">
    <property type="entry name" value="OEP"/>
    <property type="match status" value="2"/>
</dbReference>
<accession>A0ABQ0CBJ3</accession>
<evidence type="ECO:0000256" key="1">
    <source>
        <dbReference type="ARBA" id="ARBA00007613"/>
    </source>
</evidence>
<keyword evidence="2" id="KW-0449">Lipoprotein</keyword>
<keyword evidence="4" id="KW-1185">Reference proteome</keyword>
<evidence type="ECO:0000313" key="4">
    <source>
        <dbReference type="Proteomes" id="UP001628193"/>
    </source>
</evidence>
<dbReference type="InterPro" id="IPR003423">
    <property type="entry name" value="OMP_efflux"/>
</dbReference>
<dbReference type="NCBIfam" id="TIGR01845">
    <property type="entry name" value="outer_NodT"/>
    <property type="match status" value="1"/>
</dbReference>
<comment type="caution">
    <text evidence="3">The sequence shown here is derived from an EMBL/GenBank/DDBJ whole genome shotgun (WGS) entry which is preliminary data.</text>
</comment>
<evidence type="ECO:0000256" key="2">
    <source>
        <dbReference type="RuleBase" id="RU362097"/>
    </source>
</evidence>
<proteinExistence type="inferred from homology"/>
<dbReference type="SUPFAM" id="SSF56954">
    <property type="entry name" value="Outer membrane efflux proteins (OEP)"/>
    <property type="match status" value="1"/>
</dbReference>
<dbReference type="EMBL" id="BAAFGK010000004">
    <property type="protein sequence ID" value="GAB0058263.1"/>
    <property type="molecule type" value="Genomic_DNA"/>
</dbReference>
<protein>
    <submittedName>
        <fullName evidence="3">Outer membrane protein OprM</fullName>
    </submittedName>
</protein>
<gene>
    <name evidence="3" type="primary">oprM</name>
    <name evidence="3" type="ORF">SIID45300_02609</name>
</gene>
<keyword evidence="2" id="KW-0812">Transmembrane</keyword>
<reference evidence="3 4" key="2">
    <citation type="submission" date="2024-09" db="EMBL/GenBank/DDBJ databases">
        <title>Draft genome sequence of Candidatus Magnetaquicoccaceae bacterium FCR-1.</title>
        <authorList>
            <person name="Shimoshige H."/>
            <person name="Shimamura S."/>
            <person name="Taoka A."/>
            <person name="Kobayashi H."/>
            <person name="Maekawa T."/>
        </authorList>
    </citation>
    <scope>NUCLEOTIDE SEQUENCE [LARGE SCALE GENOMIC DNA]</scope>
    <source>
        <strain evidence="3 4">FCR-1</strain>
    </source>
</reference>
<sequence>MKPIQGSLSRLASIHPRHRFAPPGARAGLLMALALLVINVSLTGCANRDATPPPLPDLPAAWSNPSAAPSAALPAAPWWQTFGNPRLDTLEEQALTSHPDIQAAKARLNQAEIRARMAESPLFPTLALSGSDQVSGQGRSGKSVRASQASLDASYELDYRGRNLSLIDKAQAESTASRMDREAVHWTLTADLASAYLRLLTLDHRRELARQSLEAAQRILEFTAKQVAFGQTAPLDETRQKQTVASIEAQNAALDLQRAQARDALALLANQPLSAIREIGGKLADWRIPEVPAGVPSDLLRRRPDIRRAEADLVASQADLAATRAALFPSLELTGERGYASKGLKELISPGNLLWKLGASLTVTLFDRGKQRDAIAVAEEARKAAVAAYQKAILAALKDVEDNLAAIHWLAEQEKAQQLAEDAAREALRLAEVRHRAGAVDFMNVLDAQRSLLQIQDELPQTRQARLNAAIGLFKALGGPIPNASTVALPKGDPRYGG</sequence>